<protein>
    <submittedName>
        <fullName evidence="1">Uncharacterized protein</fullName>
    </submittedName>
</protein>
<evidence type="ECO:0000313" key="2">
    <source>
        <dbReference type="Proteomes" id="UP001327560"/>
    </source>
</evidence>
<name>A0AAQ3QH00_9LILI</name>
<reference evidence="1 2" key="1">
    <citation type="submission" date="2023-10" db="EMBL/GenBank/DDBJ databases">
        <title>Chromosome-scale genome assembly provides insights into flower coloration mechanisms of Canna indica.</title>
        <authorList>
            <person name="Li C."/>
        </authorList>
    </citation>
    <scope>NUCLEOTIDE SEQUENCE [LARGE SCALE GENOMIC DNA]</scope>
    <source>
        <tissue evidence="1">Flower</tissue>
    </source>
</reference>
<dbReference type="EMBL" id="CP136894">
    <property type="protein sequence ID" value="WOL07905.1"/>
    <property type="molecule type" value="Genomic_DNA"/>
</dbReference>
<organism evidence="1 2">
    <name type="scientific">Canna indica</name>
    <name type="common">Indian-shot</name>
    <dbReference type="NCBI Taxonomy" id="4628"/>
    <lineage>
        <taxon>Eukaryota</taxon>
        <taxon>Viridiplantae</taxon>
        <taxon>Streptophyta</taxon>
        <taxon>Embryophyta</taxon>
        <taxon>Tracheophyta</taxon>
        <taxon>Spermatophyta</taxon>
        <taxon>Magnoliopsida</taxon>
        <taxon>Liliopsida</taxon>
        <taxon>Zingiberales</taxon>
        <taxon>Cannaceae</taxon>
        <taxon>Canna</taxon>
    </lineage>
</organism>
<dbReference type="AlphaFoldDB" id="A0AAQ3QH00"/>
<proteinExistence type="predicted"/>
<sequence>MAENCGNGLDVNIKNMNKGGNERGDNQENALIVEEIKKTEGVFGPWQVVNRRRRGQDRKFEGASARGKNNFEMLNESINQYMQIVTENNDKEVIIVDQNGTSLNKENETVDKEDRDHRESVLIEGEKEKKEGKKVILYKKKENNQVVKERVGMKITVENKKEEVQEVMFKTMTINEMNIGEEQNKDEKGRKKMDELSDKLSKSCLKILENKYVEDDFLEEGMDP</sequence>
<keyword evidence="2" id="KW-1185">Reference proteome</keyword>
<evidence type="ECO:0000313" key="1">
    <source>
        <dbReference type="EMBL" id="WOL07905.1"/>
    </source>
</evidence>
<gene>
    <name evidence="1" type="ORF">Cni_G16655</name>
</gene>
<accession>A0AAQ3QH00</accession>
<dbReference type="Proteomes" id="UP001327560">
    <property type="component" value="Chromosome 5"/>
</dbReference>